<gene>
    <name evidence="3" type="ORF">CKM354_000057300</name>
</gene>
<dbReference type="PANTHER" id="PTHR42085">
    <property type="entry name" value="F-BOX DOMAIN-CONTAINING PROTEIN"/>
    <property type="match status" value="1"/>
</dbReference>
<protein>
    <recommendedName>
        <fullName evidence="2">DUF7730 domain-containing protein</fullName>
    </recommendedName>
</protein>
<dbReference type="Proteomes" id="UP000825890">
    <property type="component" value="Unassembled WGS sequence"/>
</dbReference>
<dbReference type="EMBL" id="BOLY01000001">
    <property type="protein sequence ID" value="GIZ37112.1"/>
    <property type="molecule type" value="Genomic_DNA"/>
</dbReference>
<feature type="domain" description="DUF7730" evidence="2">
    <location>
        <begin position="105"/>
        <end position="202"/>
    </location>
</feature>
<proteinExistence type="predicted"/>
<comment type="caution">
    <text evidence="3">The sequence shown here is derived from an EMBL/GenBank/DDBJ whole genome shotgun (WGS) entry which is preliminary data.</text>
</comment>
<dbReference type="GeneID" id="68286148"/>
<evidence type="ECO:0000313" key="4">
    <source>
        <dbReference type="Proteomes" id="UP000825890"/>
    </source>
</evidence>
<feature type="compositionally biased region" description="Low complexity" evidence="1">
    <location>
        <begin position="14"/>
        <end position="30"/>
    </location>
</feature>
<dbReference type="OrthoDB" id="5272396at2759"/>
<accession>A0A9P3FB39</accession>
<dbReference type="InterPro" id="IPR056632">
    <property type="entry name" value="DUF7730"/>
</dbReference>
<dbReference type="PANTHER" id="PTHR42085:SF2">
    <property type="entry name" value="F-BOX DOMAIN-CONTAINING PROTEIN"/>
    <property type="match status" value="1"/>
</dbReference>
<dbReference type="Pfam" id="PF24864">
    <property type="entry name" value="DUF7730"/>
    <property type="match status" value="1"/>
</dbReference>
<dbReference type="InterPro" id="IPR038883">
    <property type="entry name" value="AN11006-like"/>
</dbReference>
<feature type="region of interest" description="Disordered" evidence="1">
    <location>
        <begin position="1"/>
        <end position="40"/>
    </location>
</feature>
<evidence type="ECO:0000259" key="2">
    <source>
        <dbReference type="Pfam" id="PF24864"/>
    </source>
</evidence>
<dbReference type="AlphaFoldDB" id="A0A9P3FB39"/>
<evidence type="ECO:0000313" key="3">
    <source>
        <dbReference type="EMBL" id="GIZ37112.1"/>
    </source>
</evidence>
<dbReference type="RefSeq" id="XP_044651599.1">
    <property type="nucleotide sequence ID" value="XM_044795664.1"/>
</dbReference>
<reference evidence="3 4" key="1">
    <citation type="submission" date="2021-01" db="EMBL/GenBank/DDBJ databases">
        <title>Cercospora kikuchii MAFF 305040 whole genome shotgun sequence.</title>
        <authorList>
            <person name="Kashiwa T."/>
            <person name="Suzuki T."/>
        </authorList>
    </citation>
    <scope>NUCLEOTIDE SEQUENCE [LARGE SCALE GENOMIC DNA]</scope>
    <source>
        <strain evidence="3 4">MAFF 305040</strain>
    </source>
</reference>
<keyword evidence="4" id="KW-1185">Reference proteome</keyword>
<evidence type="ECO:0000256" key="1">
    <source>
        <dbReference type="SAM" id="MobiDB-lite"/>
    </source>
</evidence>
<name>A0A9P3FB39_9PEZI</name>
<organism evidence="3 4">
    <name type="scientific">Cercospora kikuchii</name>
    <dbReference type="NCBI Taxonomy" id="84275"/>
    <lineage>
        <taxon>Eukaryota</taxon>
        <taxon>Fungi</taxon>
        <taxon>Dikarya</taxon>
        <taxon>Ascomycota</taxon>
        <taxon>Pezizomycotina</taxon>
        <taxon>Dothideomycetes</taxon>
        <taxon>Dothideomycetidae</taxon>
        <taxon>Mycosphaerellales</taxon>
        <taxon>Mycosphaerellaceae</taxon>
        <taxon>Cercospora</taxon>
    </lineage>
</organism>
<sequence length="347" mass="38785">MPTQESRDVTSPMAAQTTTPVAAAAAAEATHPGFEDWETATSRPNNAYLSELSSYDSKSGNYVQDITVKHADAFRLKPTQLTITEGPLKGRHVLLLEPSTEHFPFLELPAEIRQMIYNECFKDSRSMKIKLFPTKKNGLRAISCRRLLDTPARFDQTTKTWVNKPASALGLLAVNKQIKDEAVSTLYSNVFDFPDFRTCQIFLESIGTMLSLLRDVAFQRGSYQKSKARTLFFKLREAKGLRSLTFHFRDVSGEARKSSVSTATFAADCKTMMTSFHKSRKAQDGLPGVLELVRLIPECKFCWLKSIGISSLAASEKTCNCEDFKTECEESQKDFRDLIAKSVGVEG</sequence>